<reference evidence="2" key="1">
    <citation type="submission" date="2016-11" db="EMBL/GenBank/DDBJ databases">
        <authorList>
            <person name="Varghese N."/>
            <person name="Submissions S."/>
        </authorList>
    </citation>
    <scope>NUCLEOTIDE SEQUENCE [LARGE SCALE GENOMIC DNA]</scope>
    <source>
        <strain evidence="2">DSM 27370</strain>
    </source>
</reference>
<name>A0A1M5K3J1_9BACT</name>
<dbReference type="RefSeq" id="WP_062178792.1">
    <property type="nucleotide sequence ID" value="NZ_BBXL01000005.1"/>
</dbReference>
<accession>A0A1M5K3J1</accession>
<dbReference type="STRING" id="1346286.SAMN05444362_1344"/>
<dbReference type="OrthoDB" id="1240046at2"/>
<dbReference type="Proteomes" id="UP000184480">
    <property type="component" value="Unassembled WGS sequence"/>
</dbReference>
<dbReference type="AlphaFoldDB" id="A0A1M5K3J1"/>
<protein>
    <submittedName>
        <fullName evidence="1">Uncharacterized protein</fullName>
    </submittedName>
</protein>
<organism evidence="1 2">
    <name type="scientific">Dysgonomonas macrotermitis</name>
    <dbReference type="NCBI Taxonomy" id="1346286"/>
    <lineage>
        <taxon>Bacteria</taxon>
        <taxon>Pseudomonadati</taxon>
        <taxon>Bacteroidota</taxon>
        <taxon>Bacteroidia</taxon>
        <taxon>Bacteroidales</taxon>
        <taxon>Dysgonomonadaceae</taxon>
        <taxon>Dysgonomonas</taxon>
    </lineage>
</organism>
<evidence type="ECO:0000313" key="1">
    <source>
        <dbReference type="EMBL" id="SHG47069.1"/>
    </source>
</evidence>
<gene>
    <name evidence="1" type="ORF">SAMN05444362_1344</name>
</gene>
<keyword evidence="2" id="KW-1185">Reference proteome</keyword>
<evidence type="ECO:0000313" key="2">
    <source>
        <dbReference type="Proteomes" id="UP000184480"/>
    </source>
</evidence>
<proteinExistence type="predicted"/>
<dbReference type="EMBL" id="FQUC01000034">
    <property type="protein sequence ID" value="SHG47069.1"/>
    <property type="molecule type" value="Genomic_DNA"/>
</dbReference>
<sequence>MVQFTRYFIHIIPLLLITLHIPVTYAQIGINTNNPQGVLHIDPQGNTGGSTNYSDDIVIDTNGNIGLGTLTPQAKFDITGKFRLSDGSGTDFTDYILASDASGKALWKNYLIALRYKTIEWKLENTAWPAINASSNIFTMSGTPTLKSELAVTTTSNSLTIPKGRYLIFMTADIENVSEYAEISLLQNGSTILSTNYIRALSACTTYIETTTTVTLSIQFKVYDVRSNASAAIPFLDAFPYTSPNHIWTSLVLLGLDVGG</sequence>